<organism evidence="1 2">
    <name type="scientific">Eumeta variegata</name>
    <name type="common">Bagworm moth</name>
    <name type="synonym">Eumeta japonica</name>
    <dbReference type="NCBI Taxonomy" id="151549"/>
    <lineage>
        <taxon>Eukaryota</taxon>
        <taxon>Metazoa</taxon>
        <taxon>Ecdysozoa</taxon>
        <taxon>Arthropoda</taxon>
        <taxon>Hexapoda</taxon>
        <taxon>Insecta</taxon>
        <taxon>Pterygota</taxon>
        <taxon>Neoptera</taxon>
        <taxon>Endopterygota</taxon>
        <taxon>Lepidoptera</taxon>
        <taxon>Glossata</taxon>
        <taxon>Ditrysia</taxon>
        <taxon>Tineoidea</taxon>
        <taxon>Psychidae</taxon>
        <taxon>Oiketicinae</taxon>
        <taxon>Eumeta</taxon>
    </lineage>
</organism>
<dbReference type="Proteomes" id="UP000299102">
    <property type="component" value="Unassembled WGS sequence"/>
</dbReference>
<proteinExistence type="predicted"/>
<reference evidence="1 2" key="1">
    <citation type="journal article" date="2019" name="Commun. Biol.">
        <title>The bagworm genome reveals a unique fibroin gene that provides high tensile strength.</title>
        <authorList>
            <person name="Kono N."/>
            <person name="Nakamura H."/>
            <person name="Ohtoshi R."/>
            <person name="Tomita M."/>
            <person name="Numata K."/>
            <person name="Arakawa K."/>
        </authorList>
    </citation>
    <scope>NUCLEOTIDE SEQUENCE [LARGE SCALE GENOMIC DNA]</scope>
</reference>
<dbReference type="AlphaFoldDB" id="A0A4C1ZGH8"/>
<dbReference type="EMBL" id="BGZK01001823">
    <property type="protein sequence ID" value="GBP86898.1"/>
    <property type="molecule type" value="Genomic_DNA"/>
</dbReference>
<sequence length="125" mass="14133">MERVRGPSFPKCDRSDGVQLRALLIRAGEWEVVRGVTSSYDNVVTFSTRTGEQPGPGFCRGTQIYNTAKARWLDFLIAFDSTTDKQALTVEMVESIDSYDYVCATKCDRGICESFTNELQWMKIV</sequence>
<dbReference type="OrthoDB" id="411871at2759"/>
<evidence type="ECO:0000313" key="2">
    <source>
        <dbReference type="Proteomes" id="UP000299102"/>
    </source>
</evidence>
<protein>
    <submittedName>
        <fullName evidence="1">Uncharacterized protein</fullName>
    </submittedName>
</protein>
<accession>A0A4C1ZGH8</accession>
<keyword evidence="2" id="KW-1185">Reference proteome</keyword>
<name>A0A4C1ZGH8_EUMVA</name>
<comment type="caution">
    <text evidence="1">The sequence shown here is derived from an EMBL/GenBank/DDBJ whole genome shotgun (WGS) entry which is preliminary data.</text>
</comment>
<evidence type="ECO:0000313" key="1">
    <source>
        <dbReference type="EMBL" id="GBP86898.1"/>
    </source>
</evidence>
<gene>
    <name evidence="1" type="ORF">EVAR_53098_1</name>
</gene>